<dbReference type="PANTHER" id="PTHR10937:SF0">
    <property type="entry name" value="GLUTAMINE--FRUCTOSE-6-PHOSPHATE TRANSAMINASE (ISOMERIZING)"/>
    <property type="match status" value="1"/>
</dbReference>
<dbReference type="PROSITE" id="PS51464">
    <property type="entry name" value="SIS"/>
    <property type="match status" value="1"/>
</dbReference>
<dbReference type="EC" id="2.6.1.16" evidence="2"/>
<evidence type="ECO:0000256" key="1">
    <source>
        <dbReference type="ARBA" id="ARBA00001031"/>
    </source>
</evidence>
<dbReference type="Proteomes" id="UP001220530">
    <property type="component" value="Chromosome"/>
</dbReference>
<keyword evidence="5" id="KW-0677">Repeat</keyword>
<feature type="domain" description="SIS" evidence="7">
    <location>
        <begin position="35"/>
        <end position="185"/>
    </location>
</feature>
<dbReference type="EMBL" id="CP118246">
    <property type="protein sequence ID" value="WDR02400.1"/>
    <property type="molecule type" value="Genomic_DNA"/>
</dbReference>
<evidence type="ECO:0000256" key="6">
    <source>
        <dbReference type="ARBA" id="ARBA00022962"/>
    </source>
</evidence>
<gene>
    <name evidence="8" type="ORF">PSQ19_17585</name>
</gene>
<dbReference type="Pfam" id="PF01380">
    <property type="entry name" value="SIS"/>
    <property type="match status" value="1"/>
</dbReference>
<keyword evidence="9" id="KW-1185">Reference proteome</keyword>
<reference evidence="8 9" key="1">
    <citation type="submission" date="2023-02" db="EMBL/GenBank/DDBJ databases">
        <title>Devosia algicola sp. nov., isolated from the phycosphere of marine algae.</title>
        <authorList>
            <person name="Kim J.M."/>
            <person name="Lee J.K."/>
            <person name="Choi B.J."/>
            <person name="Bayburt H."/>
            <person name="Jeon C.O."/>
        </authorList>
    </citation>
    <scope>NUCLEOTIDE SEQUENCE [LARGE SCALE GENOMIC DNA]</scope>
    <source>
        <strain evidence="8 9">G20-9</strain>
    </source>
</reference>
<evidence type="ECO:0000259" key="7">
    <source>
        <dbReference type="PROSITE" id="PS51464"/>
    </source>
</evidence>
<dbReference type="InterPro" id="IPR001347">
    <property type="entry name" value="SIS_dom"/>
</dbReference>
<dbReference type="InterPro" id="IPR035490">
    <property type="entry name" value="GlmS/FrlB_SIS"/>
</dbReference>
<evidence type="ECO:0000256" key="2">
    <source>
        <dbReference type="ARBA" id="ARBA00012916"/>
    </source>
</evidence>
<dbReference type="InterPro" id="IPR035466">
    <property type="entry name" value="GlmS/AgaS_SIS"/>
</dbReference>
<dbReference type="InterPro" id="IPR046348">
    <property type="entry name" value="SIS_dom_sf"/>
</dbReference>
<dbReference type="SUPFAM" id="SSF53697">
    <property type="entry name" value="SIS domain"/>
    <property type="match status" value="1"/>
</dbReference>
<sequence>MIENDSNAYITDMLLQPECLRRLRMEDVVDAVEPIGNTIGAYKRVILTGMGSSHAALRPLWLCLLENGTPVWLVDAAECLGHCMQLIDETTLVIVASQSGRSAEIVALADAVQSRDGKLLAITNDVSSHLARSADAVIDICVGVEHAVSTKTYLNTLGVGVVLGRIFLDRKLDDALQRTADALEHYLENWRQRTERLKETVGLPTRTYFLARGPSLAAAEYGALIAKEAARWPIEAQSVPQFRHGPLELADERLTVVILAGRDKIAHAYNRALHDDLTGFGARSFWLDVAPVDGPLTIPVVEPDTSWIVEAVPLQLLSVAIAEQSGIIPGSFRHLQKVTTVL</sequence>
<evidence type="ECO:0000313" key="9">
    <source>
        <dbReference type="Proteomes" id="UP001220530"/>
    </source>
</evidence>
<name>A0ABY7YNB3_9HYPH</name>
<accession>A0ABY7YNB3</accession>
<dbReference type="RefSeq" id="WP_282218805.1">
    <property type="nucleotide sequence ID" value="NZ_CP118246.1"/>
</dbReference>
<organism evidence="8 9">
    <name type="scientific">Devosia algicola</name>
    <dbReference type="NCBI Taxonomy" id="3026418"/>
    <lineage>
        <taxon>Bacteria</taxon>
        <taxon>Pseudomonadati</taxon>
        <taxon>Pseudomonadota</taxon>
        <taxon>Alphaproteobacteria</taxon>
        <taxon>Hyphomicrobiales</taxon>
        <taxon>Devosiaceae</taxon>
        <taxon>Devosia</taxon>
    </lineage>
</organism>
<keyword evidence="4" id="KW-0808">Transferase</keyword>
<keyword evidence="4" id="KW-0032">Aminotransferase</keyword>
<dbReference type="PANTHER" id="PTHR10937">
    <property type="entry name" value="GLUCOSAMINE--FRUCTOSE-6-PHOSPHATE AMINOTRANSFERASE, ISOMERIZING"/>
    <property type="match status" value="1"/>
</dbReference>
<evidence type="ECO:0000256" key="5">
    <source>
        <dbReference type="ARBA" id="ARBA00022737"/>
    </source>
</evidence>
<evidence type="ECO:0000256" key="4">
    <source>
        <dbReference type="ARBA" id="ARBA00022576"/>
    </source>
</evidence>
<comment type="catalytic activity">
    <reaction evidence="1">
        <text>D-fructose 6-phosphate + L-glutamine = D-glucosamine 6-phosphate + L-glutamate</text>
        <dbReference type="Rhea" id="RHEA:13237"/>
        <dbReference type="ChEBI" id="CHEBI:29985"/>
        <dbReference type="ChEBI" id="CHEBI:58359"/>
        <dbReference type="ChEBI" id="CHEBI:58725"/>
        <dbReference type="ChEBI" id="CHEBI:61527"/>
        <dbReference type="EC" id="2.6.1.16"/>
    </reaction>
</comment>
<dbReference type="CDD" id="cd05008">
    <property type="entry name" value="SIS_GlmS_GlmD_1"/>
    <property type="match status" value="1"/>
</dbReference>
<protein>
    <recommendedName>
        <fullName evidence="3">Glutamine--fructose-6-phosphate aminotransferase [isomerizing]</fullName>
        <ecNumber evidence="2">2.6.1.16</ecNumber>
    </recommendedName>
</protein>
<evidence type="ECO:0000313" key="8">
    <source>
        <dbReference type="EMBL" id="WDR02400.1"/>
    </source>
</evidence>
<evidence type="ECO:0000256" key="3">
    <source>
        <dbReference type="ARBA" id="ARBA00016090"/>
    </source>
</evidence>
<dbReference type="CDD" id="cd05009">
    <property type="entry name" value="SIS_GlmS_GlmD_2"/>
    <property type="match status" value="1"/>
</dbReference>
<keyword evidence="6" id="KW-0315">Glutamine amidotransferase</keyword>
<dbReference type="Gene3D" id="3.40.50.10490">
    <property type="entry name" value="Glucose-6-phosphate isomerase like protein, domain 1"/>
    <property type="match status" value="2"/>
</dbReference>
<proteinExistence type="predicted"/>